<sequence>MTVKLGVAATGHPSPIQGSLPGPQREARSPSPELGRPLFTSPERRERLPDVMLPEDIDMSVFSKPIPGRSWKQDRAKRDHFLRGYAMGHRAHLISLLRNLVREMFIFKVEAERQEARRRGVGICVDPNAKFWSQHAKTVDGWTGSLPTAPVSKSDAKRSALHKENQLMEESFGHSNYLHGARCAPHGVEPTEQKPKPQLKRPEPTTAQKPNNEWMVVVNGKAVPKSALKKPEAPKTPIGYAPLMVLAPKAVGKVPSVAKTPIIPESFQRTKQAVKAPTEISTLQQQPQNVKTYAQVVHEPVPRAEKLPTIYAQVVHDTVSKGQLIPKTYAQAVNQTMPEGQKAQKPVPGFRMLWNDSKWDPEPQ</sequence>
<dbReference type="AlphaFoldDB" id="A0A183BU26"/>
<proteinExistence type="predicted"/>
<protein>
    <submittedName>
        <fullName evidence="3">ZM domain-containing protein</fullName>
    </submittedName>
</protein>
<reference evidence="3" key="2">
    <citation type="submission" date="2016-06" db="UniProtKB">
        <authorList>
            <consortium name="WormBaseParasite"/>
        </authorList>
    </citation>
    <scope>IDENTIFICATION</scope>
</reference>
<keyword evidence="2" id="KW-1185">Reference proteome</keyword>
<organism evidence="2 3">
    <name type="scientific">Globodera pallida</name>
    <name type="common">Potato cyst nematode worm</name>
    <name type="synonym">Heterodera pallida</name>
    <dbReference type="NCBI Taxonomy" id="36090"/>
    <lineage>
        <taxon>Eukaryota</taxon>
        <taxon>Metazoa</taxon>
        <taxon>Ecdysozoa</taxon>
        <taxon>Nematoda</taxon>
        <taxon>Chromadorea</taxon>
        <taxon>Rhabditida</taxon>
        <taxon>Tylenchina</taxon>
        <taxon>Tylenchomorpha</taxon>
        <taxon>Tylenchoidea</taxon>
        <taxon>Heteroderidae</taxon>
        <taxon>Heteroderinae</taxon>
        <taxon>Globodera</taxon>
    </lineage>
</organism>
<evidence type="ECO:0000313" key="2">
    <source>
        <dbReference type="Proteomes" id="UP000050741"/>
    </source>
</evidence>
<evidence type="ECO:0000256" key="1">
    <source>
        <dbReference type="SAM" id="MobiDB-lite"/>
    </source>
</evidence>
<feature type="compositionally biased region" description="Basic and acidic residues" evidence="1">
    <location>
        <begin position="189"/>
        <end position="203"/>
    </location>
</feature>
<evidence type="ECO:0000313" key="3">
    <source>
        <dbReference type="WBParaSite" id="GPLIN_000411200"/>
    </source>
</evidence>
<name>A0A183BU26_GLOPA</name>
<feature type="region of interest" description="Disordered" evidence="1">
    <location>
        <begin position="179"/>
        <end position="212"/>
    </location>
</feature>
<dbReference type="WBParaSite" id="GPLIN_000411200">
    <property type="protein sequence ID" value="GPLIN_000411200"/>
    <property type="gene ID" value="GPLIN_000411200"/>
</dbReference>
<accession>A0A183BU26</accession>
<feature type="region of interest" description="Disordered" evidence="1">
    <location>
        <begin position="1"/>
        <end position="47"/>
    </location>
</feature>
<dbReference type="Proteomes" id="UP000050741">
    <property type="component" value="Unassembled WGS sequence"/>
</dbReference>
<reference evidence="2" key="1">
    <citation type="submission" date="2014-05" db="EMBL/GenBank/DDBJ databases">
        <title>The genome and life-stage specific transcriptomes of Globodera pallida elucidate key aspects of plant parasitism by a cyst nematode.</title>
        <authorList>
            <person name="Cotton J.A."/>
            <person name="Lilley C.J."/>
            <person name="Jones L.M."/>
            <person name="Kikuchi T."/>
            <person name="Reid A.J."/>
            <person name="Thorpe P."/>
            <person name="Tsai I.J."/>
            <person name="Beasley H."/>
            <person name="Blok V."/>
            <person name="Cock P.J.A."/>
            <person name="Van den Akker S.E."/>
            <person name="Holroyd N."/>
            <person name="Hunt M."/>
            <person name="Mantelin S."/>
            <person name="Naghra H."/>
            <person name="Pain A."/>
            <person name="Palomares-Rius J.E."/>
            <person name="Zarowiecki M."/>
            <person name="Berriman M."/>
            <person name="Jones J.T."/>
            <person name="Urwin P.E."/>
        </authorList>
    </citation>
    <scope>NUCLEOTIDE SEQUENCE [LARGE SCALE GENOMIC DNA]</scope>
    <source>
        <strain evidence="2">Lindley</strain>
    </source>
</reference>